<keyword evidence="1" id="KW-0732">Signal</keyword>
<evidence type="ECO:0000313" key="2">
    <source>
        <dbReference type="EMBL" id="MCL6683603.1"/>
    </source>
</evidence>
<proteinExistence type="predicted"/>
<dbReference type="RefSeq" id="WP_249847654.1">
    <property type="nucleotide sequence ID" value="NZ_JAMGBD010000001.1"/>
</dbReference>
<comment type="caution">
    <text evidence="2">The sequence shown here is derived from an EMBL/GenBank/DDBJ whole genome shotgun (WGS) entry which is preliminary data.</text>
</comment>
<evidence type="ECO:0000313" key="3">
    <source>
        <dbReference type="Proteomes" id="UP001165363"/>
    </source>
</evidence>
<organism evidence="2 3">
    <name type="scientific">Sphingomonas alba</name>
    <dbReference type="NCBI Taxonomy" id="2908208"/>
    <lineage>
        <taxon>Bacteria</taxon>
        <taxon>Pseudomonadati</taxon>
        <taxon>Pseudomonadota</taxon>
        <taxon>Alphaproteobacteria</taxon>
        <taxon>Sphingomonadales</taxon>
        <taxon>Sphingomonadaceae</taxon>
        <taxon>Sphingomonas</taxon>
    </lineage>
</organism>
<protein>
    <recommendedName>
        <fullName evidence="4">Peptidase M1 membrane alanine aminopeptidase domain-containing protein</fullName>
    </recommendedName>
</protein>
<keyword evidence="3" id="KW-1185">Reference proteome</keyword>
<accession>A0ABT0RLT0</accession>
<evidence type="ECO:0008006" key="4">
    <source>
        <dbReference type="Google" id="ProtNLM"/>
    </source>
</evidence>
<feature type="chain" id="PRO_5045798529" description="Peptidase M1 membrane alanine aminopeptidase domain-containing protein" evidence="1">
    <location>
        <begin position="19"/>
        <end position="457"/>
    </location>
</feature>
<sequence length="457" mass="48819">MRAFLALLALLIAAPAAAEPVRVTVTREGDAFIADYRLPIDASGWGFWRSSPAASDNQSWRLKSWKVLTPGVTLERRGQQDAFVGIGGRPVPRRVRVRLTPYTGEVTSNYVPALRLGGDSIALFDGHFALFAVGRANQLDRLPAGFDPQAAKVGDYGTAIEFRGRNLRIAGDADGYRKGESAGAYGLFGVPRASVANGIATVIDSELPKWIADDLTSFTPRVMGAMTARLGPAGIGQPTVLAAWEGGDRQGASMNGGTLKGLILMRFEGQAALHELPALRSMARWFIAHESSHFWLGQAVDYESARDSWIMEGGADLLAVRTVAALDPTFDRTKVLNEALADCSKLAVKPVGTAIERGEPRANYACGAIFSLVAEKASKGDFYGFVRNLIAAGRATHTVNSDQWLTALDATASNLSLSPPIRKLIEQGSARPADDIAALLKSAGILYKVDAKGLPQL</sequence>
<gene>
    <name evidence="2" type="ORF">LZ536_06775</name>
</gene>
<reference evidence="2" key="1">
    <citation type="submission" date="2022-05" db="EMBL/GenBank/DDBJ databases">
        <authorList>
            <person name="Jo J.-H."/>
            <person name="Im W.-T."/>
        </authorList>
    </citation>
    <scope>NUCLEOTIDE SEQUENCE</scope>
    <source>
        <strain evidence="2">SE158</strain>
    </source>
</reference>
<dbReference type="Proteomes" id="UP001165363">
    <property type="component" value="Unassembled WGS sequence"/>
</dbReference>
<dbReference type="SUPFAM" id="SSF55486">
    <property type="entry name" value="Metalloproteases ('zincins'), catalytic domain"/>
    <property type="match status" value="1"/>
</dbReference>
<feature type="signal peptide" evidence="1">
    <location>
        <begin position="1"/>
        <end position="18"/>
    </location>
</feature>
<dbReference type="InterPro" id="IPR027268">
    <property type="entry name" value="Peptidase_M4/M1_CTD_sf"/>
</dbReference>
<evidence type="ECO:0000256" key="1">
    <source>
        <dbReference type="SAM" id="SignalP"/>
    </source>
</evidence>
<dbReference type="Gene3D" id="1.10.390.10">
    <property type="entry name" value="Neutral Protease Domain 2"/>
    <property type="match status" value="1"/>
</dbReference>
<name>A0ABT0RLT0_9SPHN</name>
<dbReference type="EMBL" id="JAMGBD010000001">
    <property type="protein sequence ID" value="MCL6683603.1"/>
    <property type="molecule type" value="Genomic_DNA"/>
</dbReference>